<keyword evidence="4" id="KW-0804">Transcription</keyword>
<accession>A0ABX7THP2</accession>
<organism evidence="8 9">
    <name type="scientific">Streptomyces cyanogenus</name>
    <dbReference type="NCBI Taxonomy" id="80860"/>
    <lineage>
        <taxon>Bacteria</taxon>
        <taxon>Bacillati</taxon>
        <taxon>Actinomycetota</taxon>
        <taxon>Actinomycetes</taxon>
        <taxon>Kitasatosporales</taxon>
        <taxon>Streptomycetaceae</taxon>
        <taxon>Streptomyces</taxon>
    </lineage>
</organism>
<sequence length="171" mass="18702">MGARLRLNVGMKSSEYGAPVRGEDGTLSIGALAERFGLATHVLRHWEAMGLLAPSRDSAGRRRYDSTDLTRVAVILRAKEAGLSLDTIRTLSATVDPAQRRDILREEAEALRTRIAAAQASLEVVECALDCNHESFTQCAHFRQLVAQRIGPDAPHTPRHVPTPPCGTVRR</sequence>
<dbReference type="EMBL" id="CP071839">
    <property type="protein sequence ID" value="QTD95995.1"/>
    <property type="molecule type" value="Genomic_DNA"/>
</dbReference>
<keyword evidence="1" id="KW-0678">Repressor</keyword>
<proteinExistence type="predicted"/>
<evidence type="ECO:0000256" key="5">
    <source>
        <dbReference type="SAM" id="Coils"/>
    </source>
</evidence>
<dbReference type="CDD" id="cd00592">
    <property type="entry name" value="HTH_MerR-like"/>
    <property type="match status" value="1"/>
</dbReference>
<evidence type="ECO:0000313" key="9">
    <source>
        <dbReference type="Proteomes" id="UP000663908"/>
    </source>
</evidence>
<keyword evidence="3" id="KW-0238">DNA-binding</keyword>
<keyword evidence="2" id="KW-0805">Transcription regulation</keyword>
<feature type="domain" description="HTH merR-type" evidence="7">
    <location>
        <begin position="26"/>
        <end position="94"/>
    </location>
</feature>
<evidence type="ECO:0000256" key="6">
    <source>
        <dbReference type="SAM" id="MobiDB-lite"/>
    </source>
</evidence>
<protein>
    <submittedName>
        <fullName evidence="8">HTH-type transcriptional activator TipA</fullName>
    </submittedName>
</protein>
<evidence type="ECO:0000256" key="3">
    <source>
        <dbReference type="ARBA" id="ARBA00023125"/>
    </source>
</evidence>
<feature type="coiled-coil region" evidence="5">
    <location>
        <begin position="101"/>
        <end position="128"/>
    </location>
</feature>
<dbReference type="SUPFAM" id="SSF46955">
    <property type="entry name" value="Putative DNA-binding domain"/>
    <property type="match status" value="1"/>
</dbReference>
<dbReference type="SMART" id="SM00422">
    <property type="entry name" value="HTH_MERR"/>
    <property type="match status" value="1"/>
</dbReference>
<dbReference type="PANTHER" id="PTHR30204">
    <property type="entry name" value="REDOX-CYCLING DRUG-SENSING TRANSCRIPTIONAL ACTIVATOR SOXR"/>
    <property type="match status" value="1"/>
</dbReference>
<dbReference type="PANTHER" id="PTHR30204:SF69">
    <property type="entry name" value="MERR-FAMILY TRANSCRIPTIONAL REGULATOR"/>
    <property type="match status" value="1"/>
</dbReference>
<reference evidence="8 9" key="1">
    <citation type="submission" date="2021-03" db="EMBL/GenBank/DDBJ databases">
        <title>Complete genome sequence of Streptomyces cyanogenus S136, producer of anticancer angucycline landomycin A.</title>
        <authorList>
            <person name="Hrab P."/>
            <person name="Ruckert C."/>
            <person name="Busche T."/>
            <person name="Ostash I."/>
            <person name="Kalinowski J."/>
            <person name="Fedorenko V."/>
            <person name="Yushchuk O."/>
            <person name="Ostash B."/>
        </authorList>
    </citation>
    <scope>NUCLEOTIDE SEQUENCE [LARGE SCALE GENOMIC DNA]</scope>
    <source>
        <strain evidence="8 9">S136</strain>
    </source>
</reference>
<evidence type="ECO:0000256" key="2">
    <source>
        <dbReference type="ARBA" id="ARBA00023015"/>
    </source>
</evidence>
<dbReference type="PROSITE" id="PS50937">
    <property type="entry name" value="HTH_MERR_2"/>
    <property type="match status" value="1"/>
</dbReference>
<evidence type="ECO:0000256" key="1">
    <source>
        <dbReference type="ARBA" id="ARBA00022491"/>
    </source>
</evidence>
<evidence type="ECO:0000313" key="8">
    <source>
        <dbReference type="EMBL" id="QTD95995.1"/>
    </source>
</evidence>
<evidence type="ECO:0000259" key="7">
    <source>
        <dbReference type="PROSITE" id="PS50937"/>
    </source>
</evidence>
<evidence type="ECO:0000256" key="4">
    <source>
        <dbReference type="ARBA" id="ARBA00023163"/>
    </source>
</evidence>
<feature type="region of interest" description="Disordered" evidence="6">
    <location>
        <begin position="152"/>
        <end position="171"/>
    </location>
</feature>
<dbReference type="InterPro" id="IPR009061">
    <property type="entry name" value="DNA-bd_dom_put_sf"/>
</dbReference>
<keyword evidence="5" id="KW-0175">Coiled coil</keyword>
<dbReference type="Pfam" id="PF13411">
    <property type="entry name" value="MerR_1"/>
    <property type="match status" value="1"/>
</dbReference>
<name>A0ABX7THP2_STRCY</name>
<dbReference type="InterPro" id="IPR047057">
    <property type="entry name" value="MerR_fam"/>
</dbReference>
<dbReference type="Gene3D" id="1.10.1660.10">
    <property type="match status" value="1"/>
</dbReference>
<keyword evidence="9" id="KW-1185">Reference proteome</keyword>
<dbReference type="Proteomes" id="UP000663908">
    <property type="component" value="Chromosome"/>
</dbReference>
<dbReference type="InterPro" id="IPR000551">
    <property type="entry name" value="MerR-type_HTH_dom"/>
</dbReference>
<dbReference type="PRINTS" id="PR00040">
    <property type="entry name" value="HTHMERR"/>
</dbReference>
<gene>
    <name evidence="8" type="primary">tipA1</name>
    <name evidence="8" type="ORF">S1361_01490</name>
</gene>